<keyword evidence="2" id="KW-1185">Reference proteome</keyword>
<proteinExistence type="predicted"/>
<protein>
    <recommendedName>
        <fullName evidence="3">Fibronectin type-III domain-containing protein</fullName>
    </recommendedName>
</protein>
<gene>
    <name evidence="1" type="ORF">DF185_06410</name>
</gene>
<dbReference type="OrthoDB" id="9811998at2"/>
<dbReference type="EMBL" id="QFLI01000002">
    <property type="protein sequence ID" value="PXY02276.1"/>
    <property type="molecule type" value="Genomic_DNA"/>
</dbReference>
<evidence type="ECO:0000313" key="2">
    <source>
        <dbReference type="Proteomes" id="UP000248079"/>
    </source>
</evidence>
<organism evidence="1 2">
    <name type="scientific">Marinifilum breve</name>
    <dbReference type="NCBI Taxonomy" id="2184082"/>
    <lineage>
        <taxon>Bacteria</taxon>
        <taxon>Pseudomonadati</taxon>
        <taxon>Bacteroidota</taxon>
        <taxon>Bacteroidia</taxon>
        <taxon>Marinilabiliales</taxon>
        <taxon>Marinifilaceae</taxon>
    </lineage>
</organism>
<evidence type="ECO:0008006" key="3">
    <source>
        <dbReference type="Google" id="ProtNLM"/>
    </source>
</evidence>
<accession>A0A2V4A106</accession>
<sequence length="133" mass="15910">MKNHWTIISKYMLLILMVCNFSSCDNDDTKELEVEIILNKVSYLEFYDSERYQFSWDVESEEHHDFKYSLLLGTTGDNLEVKAKNLEQKYYDVKELEVGTTYYWQVEVIHRGITKKSHISVYKVYDVNDNSLR</sequence>
<dbReference type="RefSeq" id="WP_110359910.1">
    <property type="nucleotide sequence ID" value="NZ_QFLI01000002.1"/>
</dbReference>
<dbReference type="Proteomes" id="UP000248079">
    <property type="component" value="Unassembled WGS sequence"/>
</dbReference>
<dbReference type="Gene3D" id="2.60.40.10">
    <property type="entry name" value="Immunoglobulins"/>
    <property type="match status" value="1"/>
</dbReference>
<dbReference type="InterPro" id="IPR013783">
    <property type="entry name" value="Ig-like_fold"/>
</dbReference>
<dbReference type="AlphaFoldDB" id="A0A2V4A106"/>
<name>A0A2V4A106_9BACT</name>
<evidence type="ECO:0000313" key="1">
    <source>
        <dbReference type="EMBL" id="PXY02276.1"/>
    </source>
</evidence>
<comment type="caution">
    <text evidence="1">The sequence shown here is derived from an EMBL/GenBank/DDBJ whole genome shotgun (WGS) entry which is preliminary data.</text>
</comment>
<reference evidence="1 2" key="1">
    <citation type="submission" date="2018-05" db="EMBL/GenBank/DDBJ databases">
        <title>Marinifilum breve JC075T sp. nov., a marine bacterium isolated from Yongle Blue Hole in the South China Sea.</title>
        <authorList>
            <person name="Fu T."/>
        </authorList>
    </citation>
    <scope>NUCLEOTIDE SEQUENCE [LARGE SCALE GENOMIC DNA]</scope>
    <source>
        <strain evidence="1 2">JC075</strain>
    </source>
</reference>